<dbReference type="InterPro" id="IPR036890">
    <property type="entry name" value="HATPase_C_sf"/>
</dbReference>
<keyword evidence="1" id="KW-0723">Serine/threonine-protein kinase</keyword>
<evidence type="ECO:0000256" key="2">
    <source>
        <dbReference type="SAM" id="MobiDB-lite"/>
    </source>
</evidence>
<keyword evidence="1" id="KW-0418">Kinase</keyword>
<evidence type="ECO:0000256" key="1">
    <source>
        <dbReference type="ARBA" id="ARBA00022527"/>
    </source>
</evidence>
<dbReference type="PANTHER" id="PTHR35526:SF3">
    <property type="entry name" value="ANTI-SIGMA-F FACTOR RSBW"/>
    <property type="match status" value="1"/>
</dbReference>
<accession>A0ABY5PPG9</accession>
<dbReference type="GeneID" id="95572011"/>
<dbReference type="PANTHER" id="PTHR35526">
    <property type="entry name" value="ANTI-SIGMA-F FACTOR RSBW-RELATED"/>
    <property type="match status" value="1"/>
</dbReference>
<dbReference type="Gene3D" id="3.30.565.10">
    <property type="entry name" value="Histidine kinase-like ATPase, C-terminal domain"/>
    <property type="match status" value="1"/>
</dbReference>
<dbReference type="CDD" id="cd16936">
    <property type="entry name" value="HATPase_RsbW-like"/>
    <property type="match status" value="1"/>
</dbReference>
<dbReference type="RefSeq" id="WP_183066150.1">
    <property type="nucleotide sequence ID" value="NZ_CP102514.1"/>
</dbReference>
<sequence>MGPPPSATHHRELDLHATAGPAACSAGIAWVRRALADWSPAGPAGHGDDAVLVAAELLSNAVEHAGGVRSLTLAHHHGVLQIAVTDPSPDRPRLREHRPDSVGGHGLFLVDRLTRHWGSRPNGRGKTVWADLDLPS</sequence>
<organism evidence="4 5">
    <name type="scientific">Streptomyces yangpuensis</name>
    <dbReference type="NCBI Taxonomy" id="1648182"/>
    <lineage>
        <taxon>Bacteria</taxon>
        <taxon>Bacillati</taxon>
        <taxon>Actinomycetota</taxon>
        <taxon>Actinomycetes</taxon>
        <taxon>Kitasatosporales</taxon>
        <taxon>Streptomycetaceae</taxon>
        <taxon>Streptomyces</taxon>
    </lineage>
</organism>
<reference evidence="4" key="1">
    <citation type="submission" date="2022-08" db="EMBL/GenBank/DDBJ databases">
        <authorList>
            <person name="Tian L."/>
        </authorList>
    </citation>
    <scope>NUCLEOTIDE SEQUENCE</scope>
    <source>
        <strain evidence="4">CM253</strain>
    </source>
</reference>
<dbReference type="Proteomes" id="UP001057738">
    <property type="component" value="Chromosome"/>
</dbReference>
<keyword evidence="5" id="KW-1185">Reference proteome</keyword>
<name>A0ABY5PPG9_9ACTN</name>
<keyword evidence="4" id="KW-0547">Nucleotide-binding</keyword>
<evidence type="ECO:0000259" key="3">
    <source>
        <dbReference type="Pfam" id="PF13581"/>
    </source>
</evidence>
<feature type="compositionally biased region" description="Basic and acidic residues" evidence="2">
    <location>
        <begin position="88"/>
        <end position="100"/>
    </location>
</feature>
<dbReference type="InterPro" id="IPR003594">
    <property type="entry name" value="HATPase_dom"/>
</dbReference>
<evidence type="ECO:0000313" key="5">
    <source>
        <dbReference type="Proteomes" id="UP001057738"/>
    </source>
</evidence>
<proteinExistence type="predicted"/>
<protein>
    <submittedName>
        <fullName evidence="4">ATP-binding protein</fullName>
    </submittedName>
</protein>
<keyword evidence="1" id="KW-0808">Transferase</keyword>
<dbReference type="SUPFAM" id="SSF55874">
    <property type="entry name" value="ATPase domain of HSP90 chaperone/DNA topoisomerase II/histidine kinase"/>
    <property type="match status" value="1"/>
</dbReference>
<dbReference type="Pfam" id="PF13581">
    <property type="entry name" value="HATPase_c_2"/>
    <property type="match status" value="1"/>
</dbReference>
<dbReference type="EMBL" id="CP102514">
    <property type="protein sequence ID" value="UUY45911.1"/>
    <property type="molecule type" value="Genomic_DNA"/>
</dbReference>
<feature type="domain" description="Histidine kinase/HSP90-like ATPase" evidence="3">
    <location>
        <begin position="30"/>
        <end position="130"/>
    </location>
</feature>
<dbReference type="GO" id="GO:0005524">
    <property type="term" value="F:ATP binding"/>
    <property type="evidence" value="ECO:0007669"/>
    <property type="project" value="UniProtKB-KW"/>
</dbReference>
<dbReference type="InterPro" id="IPR050267">
    <property type="entry name" value="Anti-sigma-factor_SerPK"/>
</dbReference>
<keyword evidence="4" id="KW-0067">ATP-binding</keyword>
<feature type="region of interest" description="Disordered" evidence="2">
    <location>
        <begin position="82"/>
        <end position="101"/>
    </location>
</feature>
<gene>
    <name evidence="4" type="ORF">NRK68_00980</name>
</gene>
<evidence type="ECO:0000313" key="4">
    <source>
        <dbReference type="EMBL" id="UUY45911.1"/>
    </source>
</evidence>